<dbReference type="Pfam" id="PF07714">
    <property type="entry name" value="PK_Tyr_Ser-Thr"/>
    <property type="match status" value="1"/>
</dbReference>
<comment type="caution">
    <text evidence="2">The sequence shown here is derived from an EMBL/GenBank/DDBJ whole genome shotgun (WGS) entry which is preliminary data.</text>
</comment>
<gene>
    <name evidence="2" type="ORF">JKP88DRAFT_171333</name>
</gene>
<evidence type="ECO:0000259" key="1">
    <source>
        <dbReference type="PROSITE" id="PS50011"/>
    </source>
</evidence>
<protein>
    <submittedName>
        <fullName evidence="2">CTR-like PK</fullName>
    </submittedName>
</protein>
<evidence type="ECO:0000313" key="3">
    <source>
        <dbReference type="Proteomes" id="UP000664859"/>
    </source>
</evidence>
<dbReference type="EMBL" id="JAFCMP010000538">
    <property type="protein sequence ID" value="KAG5176266.1"/>
    <property type="molecule type" value="Genomic_DNA"/>
</dbReference>
<keyword evidence="3" id="KW-1185">Reference proteome</keyword>
<feature type="domain" description="Protein kinase" evidence="1">
    <location>
        <begin position="9"/>
        <end position="257"/>
    </location>
</feature>
<dbReference type="SUPFAM" id="SSF56112">
    <property type="entry name" value="Protein kinase-like (PK-like)"/>
    <property type="match status" value="1"/>
</dbReference>
<dbReference type="Gene3D" id="3.30.200.20">
    <property type="entry name" value="Phosphorylase Kinase, domain 1"/>
    <property type="match status" value="1"/>
</dbReference>
<evidence type="ECO:0000313" key="2">
    <source>
        <dbReference type="EMBL" id="KAG5176266.1"/>
    </source>
</evidence>
<dbReference type="PROSITE" id="PS00108">
    <property type="entry name" value="PROTEIN_KINASE_ST"/>
    <property type="match status" value="1"/>
</dbReference>
<proteinExistence type="predicted"/>
<dbReference type="GO" id="GO:0004674">
    <property type="term" value="F:protein serine/threonine kinase activity"/>
    <property type="evidence" value="ECO:0007669"/>
    <property type="project" value="TreeGrafter"/>
</dbReference>
<dbReference type="AlphaFoldDB" id="A0A835YIR4"/>
<dbReference type="PIRSF" id="PIRSF000654">
    <property type="entry name" value="Integrin-linked_kinase"/>
    <property type="match status" value="1"/>
</dbReference>
<dbReference type="PROSITE" id="PS50011">
    <property type="entry name" value="PROTEIN_KINASE_DOM"/>
    <property type="match status" value="1"/>
</dbReference>
<dbReference type="InterPro" id="IPR051681">
    <property type="entry name" value="Ser/Thr_Kinases-Pseudokinases"/>
</dbReference>
<dbReference type="GO" id="GO:0005524">
    <property type="term" value="F:ATP binding"/>
    <property type="evidence" value="ECO:0007669"/>
    <property type="project" value="InterPro"/>
</dbReference>
<dbReference type="SMART" id="SM00220">
    <property type="entry name" value="S_TKc"/>
    <property type="match status" value="1"/>
</dbReference>
<dbReference type="OrthoDB" id="39098at2759"/>
<dbReference type="InterPro" id="IPR011009">
    <property type="entry name" value="Kinase-like_dom_sf"/>
</dbReference>
<reference evidence="2" key="1">
    <citation type="submission" date="2021-02" db="EMBL/GenBank/DDBJ databases">
        <title>First Annotated Genome of the Yellow-green Alga Tribonema minus.</title>
        <authorList>
            <person name="Mahan K.M."/>
        </authorList>
    </citation>
    <scope>NUCLEOTIDE SEQUENCE</scope>
    <source>
        <strain evidence="2">UTEX B ZZ1240</strain>
    </source>
</reference>
<dbReference type="PANTHER" id="PTHR44329:SF289">
    <property type="entry name" value="SERINE_THREONINE-PROTEIN KINASE VIK"/>
    <property type="match status" value="1"/>
</dbReference>
<accession>A0A835YIR4</accession>
<name>A0A835YIR4_9STRA</name>
<dbReference type="InterPro" id="IPR000719">
    <property type="entry name" value="Prot_kinase_dom"/>
</dbReference>
<dbReference type="Gene3D" id="1.10.510.10">
    <property type="entry name" value="Transferase(Phosphotransferase) domain 1"/>
    <property type="match status" value="1"/>
</dbReference>
<dbReference type="CDD" id="cd13999">
    <property type="entry name" value="STKc_MAP3K-like"/>
    <property type="match status" value="1"/>
</dbReference>
<dbReference type="InterPro" id="IPR001245">
    <property type="entry name" value="Ser-Thr/Tyr_kinase_cat_dom"/>
</dbReference>
<dbReference type="Proteomes" id="UP000664859">
    <property type="component" value="Unassembled WGS sequence"/>
</dbReference>
<dbReference type="InterPro" id="IPR008271">
    <property type="entry name" value="Ser/Thr_kinase_AS"/>
</dbReference>
<dbReference type="PANTHER" id="PTHR44329">
    <property type="entry name" value="SERINE/THREONINE-PROTEIN KINASE TNNI3K-RELATED"/>
    <property type="match status" value="1"/>
</dbReference>
<sequence>MQAVAYSDLTVGEKIGGGGVGLVHRGWYNRKPVALKVLFDARMNEELIREFTEEVNVLAQLRHPNIVRVLGGSTSPPHLFFLMELCESSVYEELHIKRRRYGMQELLKIALDTVYAMQYLHSQSPPVVHRDLKSHNLLIGADGNTKLCDFGLVCTSSTTAGTPCYMAPELLQNRPFTKSVDVYAFGILLWELFSQDLPFRGLEVGDVKEVVTAGQRPTVPRGDTPRQIRDMMEQCWAQVPMERPTFGQCVPVLQELVQEHSSRSHVDDLDDFGGDSLDCLLK</sequence>
<organism evidence="2 3">
    <name type="scientific">Tribonema minus</name>
    <dbReference type="NCBI Taxonomy" id="303371"/>
    <lineage>
        <taxon>Eukaryota</taxon>
        <taxon>Sar</taxon>
        <taxon>Stramenopiles</taxon>
        <taxon>Ochrophyta</taxon>
        <taxon>PX clade</taxon>
        <taxon>Xanthophyceae</taxon>
        <taxon>Tribonematales</taxon>
        <taxon>Tribonemataceae</taxon>
        <taxon>Tribonema</taxon>
    </lineage>
</organism>